<dbReference type="InterPro" id="IPR005883">
    <property type="entry name" value="PilM"/>
</dbReference>
<proteinExistence type="predicted"/>
<gene>
    <name evidence="1" type="primary">pilM</name>
    <name evidence="1" type="ORF">CLIT_23c00880</name>
</gene>
<name>A0A069R9U8_PEPLI</name>
<dbReference type="AlphaFoldDB" id="A0A069R9U8"/>
<accession>A0A069R9U8</accession>
<evidence type="ECO:0000313" key="1">
    <source>
        <dbReference type="EMBL" id="KDR93816.1"/>
    </source>
</evidence>
<dbReference type="RefSeq" id="WP_038267644.1">
    <property type="nucleotide sequence ID" value="NZ_FSRH01000004.1"/>
</dbReference>
<comment type="caution">
    <text evidence="1">The sequence shown here is derived from an EMBL/GenBank/DDBJ whole genome shotgun (WGS) entry which is preliminary data.</text>
</comment>
<dbReference type="InterPro" id="IPR050696">
    <property type="entry name" value="FtsA/MreB"/>
</dbReference>
<dbReference type="EMBL" id="JJMM01000026">
    <property type="protein sequence ID" value="KDR93816.1"/>
    <property type="molecule type" value="Genomic_DNA"/>
</dbReference>
<dbReference type="Proteomes" id="UP000027946">
    <property type="component" value="Unassembled WGS sequence"/>
</dbReference>
<dbReference type="CDD" id="cd24049">
    <property type="entry name" value="ASKHA_NBD_PilM"/>
    <property type="match status" value="1"/>
</dbReference>
<dbReference type="Gene3D" id="3.30.1490.300">
    <property type="match status" value="1"/>
</dbReference>
<dbReference type="eggNOG" id="COG4972">
    <property type="taxonomic scope" value="Bacteria"/>
</dbReference>
<organism evidence="1 2">
    <name type="scientific">Peptoclostridium litorale DSM 5388</name>
    <dbReference type="NCBI Taxonomy" id="1121324"/>
    <lineage>
        <taxon>Bacteria</taxon>
        <taxon>Bacillati</taxon>
        <taxon>Bacillota</taxon>
        <taxon>Clostridia</taxon>
        <taxon>Peptostreptococcales</taxon>
        <taxon>Peptoclostridiaceae</taxon>
        <taxon>Peptoclostridium</taxon>
    </lineage>
</organism>
<keyword evidence="2" id="KW-1185">Reference proteome</keyword>
<dbReference type="InterPro" id="IPR043129">
    <property type="entry name" value="ATPase_NBD"/>
</dbReference>
<sequence length="357" mass="40165">MAEKVLGIDIGRGNIKIVCGSLGKGKFTLHGHQILKTPKAAFGANGIINSKVFFEDEITQQLPDVIKHMGCKGIKCSLTISDKQIIIRERKLPFVPQKELREIVILEAQSFLPGPLEDFVVDYRVIDKSTDDENELLKVLIVAAPRELIDSYRSFIERSGLKIMAIDIKSSCITNYAKKYILREDMNTLVVDIGAQTTKFIMYNGKSYFAELEIDGGGDEVNFAMSEFLNMSDEDVERKKMNAEKFVMNDDVDLSQDEEDMYFNIAVKRTYEKIAQEIRRVMDYYRTRRFSSRIDNVIMIGGASNMNGIAEYIQSIADVPVSVADIPEELSSSFGSEDSQKDFSMIIPAIGAVLRGK</sequence>
<dbReference type="SUPFAM" id="SSF53067">
    <property type="entry name" value="Actin-like ATPase domain"/>
    <property type="match status" value="2"/>
</dbReference>
<dbReference type="STRING" id="1121324.CLIT_23c00880"/>
<dbReference type="Pfam" id="PF11104">
    <property type="entry name" value="PilM_2"/>
    <property type="match status" value="1"/>
</dbReference>
<evidence type="ECO:0000313" key="2">
    <source>
        <dbReference type="Proteomes" id="UP000027946"/>
    </source>
</evidence>
<dbReference type="PANTHER" id="PTHR32432:SF3">
    <property type="entry name" value="ETHANOLAMINE UTILIZATION PROTEIN EUTJ"/>
    <property type="match status" value="1"/>
</dbReference>
<protein>
    <submittedName>
        <fullName evidence="1">Type IV pilus assembly protein PilM</fullName>
    </submittedName>
</protein>
<reference evidence="1 2" key="1">
    <citation type="submission" date="2014-03" db="EMBL/GenBank/DDBJ databases">
        <title>Genome sequence of Clostridium litorale W6, DSM 5388.</title>
        <authorList>
            <person name="Poehlein A."/>
            <person name="Jagirdar A."/>
            <person name="Khonsari B."/>
            <person name="Chibani C.M."/>
            <person name="Gutierrez Gutierrez D.A."/>
            <person name="Davydova E."/>
            <person name="Alghaithi H.S."/>
            <person name="Nair K.P."/>
            <person name="Dhamotharan K."/>
            <person name="Chandran L."/>
            <person name="G W."/>
            <person name="Daniel R."/>
        </authorList>
    </citation>
    <scope>NUCLEOTIDE SEQUENCE [LARGE SCALE GENOMIC DNA]</scope>
    <source>
        <strain evidence="1 2">W6</strain>
    </source>
</reference>
<dbReference type="Gene3D" id="3.30.420.40">
    <property type="match status" value="2"/>
</dbReference>
<dbReference type="OrthoDB" id="5291956at2"/>
<dbReference type="PANTHER" id="PTHR32432">
    <property type="entry name" value="CELL DIVISION PROTEIN FTSA-RELATED"/>
    <property type="match status" value="1"/>
</dbReference>
<dbReference type="PIRSF" id="PIRSF019169">
    <property type="entry name" value="PilM"/>
    <property type="match status" value="1"/>
</dbReference>